<evidence type="ECO:0000259" key="1">
    <source>
        <dbReference type="PROSITE" id="PS50994"/>
    </source>
</evidence>
<gene>
    <name evidence="3" type="primary">LOC105680391</name>
</gene>
<dbReference type="GO" id="GO:0003676">
    <property type="term" value="F:nucleic acid binding"/>
    <property type="evidence" value="ECO:0007669"/>
    <property type="project" value="InterPro"/>
</dbReference>
<dbReference type="SUPFAM" id="SSF53098">
    <property type="entry name" value="Ribonuclease H-like"/>
    <property type="match status" value="1"/>
</dbReference>
<organism evidence="2 3">
    <name type="scientific">Bombus impatiens</name>
    <name type="common">Bumblebee</name>
    <dbReference type="NCBI Taxonomy" id="132113"/>
    <lineage>
        <taxon>Eukaryota</taxon>
        <taxon>Metazoa</taxon>
        <taxon>Ecdysozoa</taxon>
        <taxon>Arthropoda</taxon>
        <taxon>Hexapoda</taxon>
        <taxon>Insecta</taxon>
        <taxon>Pterygota</taxon>
        <taxon>Neoptera</taxon>
        <taxon>Endopterygota</taxon>
        <taxon>Hymenoptera</taxon>
        <taxon>Apocrita</taxon>
        <taxon>Aculeata</taxon>
        <taxon>Apoidea</taxon>
        <taxon>Anthophila</taxon>
        <taxon>Apidae</taxon>
        <taxon>Bombus</taxon>
        <taxon>Pyrobombus</taxon>
    </lineage>
</organism>
<dbReference type="PROSITE" id="PS50994">
    <property type="entry name" value="INTEGRASE"/>
    <property type="match status" value="1"/>
</dbReference>
<evidence type="ECO:0000313" key="3">
    <source>
        <dbReference type="RefSeq" id="XP_012237643.1"/>
    </source>
</evidence>
<sequence>MPLGQSWSTTFRVVFHDTSWVEVFHDTSWADVFHDTSWAEGFHDTSWAEMKSVLSEQIEILQRLNPFLDKDGMLRVGGRLSHSPMPFNQKHPIILPKSSVTVLIIEHEHLLNLHSGTQATLYALRRSYWLIDGRSQVWSTLKWIVKFGVAASVAAAYVLGDLPAAQITESRHLPTSESIIRDRVTSKNERIVADEKSSIAALRRFIARRGFCVTIYSDNGTNFVGANNELRKLRNLLQSDDHKVQSFLADRRIEWRFILPNSSHFGGLWEAAVKSFKRHLRRVVGNELLTFENFNILIIKIESILNSRPLTPISSDPNDLLVLTPSHFLIEDSLTSFRERDFRDTLSNRLSSWQYIQKLKQHFWRRWHWEYLNELNTRNKWSKGSHGIREGTIVILREDNVPPMQWPLGRIIKIQPGADGIIRTATVRTATSILDRSIKRMVPLPSRSTPDDSETINSTEV</sequence>
<dbReference type="Gene3D" id="3.30.420.10">
    <property type="entry name" value="Ribonuclease H-like superfamily/Ribonuclease H"/>
    <property type="match status" value="1"/>
</dbReference>
<name>A0A6P3UN79_BOMIM</name>
<reference evidence="3" key="1">
    <citation type="submission" date="2025-08" db="UniProtKB">
        <authorList>
            <consortium name="RefSeq"/>
        </authorList>
    </citation>
    <scope>IDENTIFICATION</scope>
</reference>
<keyword evidence="2" id="KW-1185">Reference proteome</keyword>
<dbReference type="GeneID" id="105680391"/>
<dbReference type="InterPro" id="IPR012337">
    <property type="entry name" value="RNaseH-like_sf"/>
</dbReference>
<dbReference type="InterPro" id="IPR036397">
    <property type="entry name" value="RNaseH_sf"/>
</dbReference>
<dbReference type="Pfam" id="PF18701">
    <property type="entry name" value="DUF5641"/>
    <property type="match status" value="1"/>
</dbReference>
<dbReference type="PANTHER" id="PTHR47331">
    <property type="entry name" value="PHD-TYPE DOMAIN-CONTAINING PROTEIN"/>
    <property type="match status" value="1"/>
</dbReference>
<dbReference type="AlphaFoldDB" id="A0A6P3UN79"/>
<evidence type="ECO:0000313" key="2">
    <source>
        <dbReference type="Proteomes" id="UP000515180"/>
    </source>
</evidence>
<dbReference type="KEGG" id="bim:105680391"/>
<proteinExistence type="predicted"/>
<dbReference type="InterPro" id="IPR001584">
    <property type="entry name" value="Integrase_cat-core"/>
</dbReference>
<dbReference type="RefSeq" id="XP_012237643.1">
    <property type="nucleotide sequence ID" value="XM_012382220.3"/>
</dbReference>
<dbReference type="InterPro" id="IPR040676">
    <property type="entry name" value="DUF5641"/>
</dbReference>
<dbReference type="OrthoDB" id="6432478at2759"/>
<dbReference type="GO" id="GO:0015074">
    <property type="term" value="P:DNA integration"/>
    <property type="evidence" value="ECO:0007669"/>
    <property type="project" value="InterPro"/>
</dbReference>
<accession>A0A6P3UN79</accession>
<dbReference type="Proteomes" id="UP000515180">
    <property type="component" value="Unplaced"/>
</dbReference>
<feature type="domain" description="Integrase catalytic" evidence="1">
    <location>
        <begin position="200"/>
        <end position="333"/>
    </location>
</feature>
<protein>
    <submittedName>
        <fullName evidence="3">Uncharacterized protein LOC105680391</fullName>
    </submittedName>
</protein>